<name>A0A7C9AFE4_OPUST</name>
<accession>A0A7C9AFE4</accession>
<reference evidence="2" key="1">
    <citation type="journal article" date="2013" name="J. Plant Res.">
        <title>Effect of fungi and light on seed germination of three Opuntia species from semiarid lands of central Mexico.</title>
        <authorList>
            <person name="Delgado-Sanchez P."/>
            <person name="Jimenez-Bremont J.F."/>
            <person name="Guerrero-Gonzalez Mde L."/>
            <person name="Flores J."/>
        </authorList>
    </citation>
    <scope>NUCLEOTIDE SEQUENCE</scope>
    <source>
        <tissue evidence="2">Cladode</tissue>
    </source>
</reference>
<dbReference type="AlphaFoldDB" id="A0A7C9AFE4"/>
<evidence type="ECO:0000313" key="2">
    <source>
        <dbReference type="EMBL" id="MBA4664853.1"/>
    </source>
</evidence>
<evidence type="ECO:0000256" key="1">
    <source>
        <dbReference type="SAM" id="MobiDB-lite"/>
    </source>
</evidence>
<feature type="region of interest" description="Disordered" evidence="1">
    <location>
        <begin position="52"/>
        <end position="76"/>
    </location>
</feature>
<feature type="compositionally biased region" description="Polar residues" evidence="1">
    <location>
        <begin position="52"/>
        <end position="62"/>
    </location>
</feature>
<protein>
    <submittedName>
        <fullName evidence="2">Uncharacterized protein</fullName>
    </submittedName>
</protein>
<feature type="compositionally biased region" description="Basic and acidic residues" evidence="1">
    <location>
        <begin position="67"/>
        <end position="76"/>
    </location>
</feature>
<organism evidence="2">
    <name type="scientific">Opuntia streptacantha</name>
    <name type="common">Prickly pear cactus</name>
    <name type="synonym">Opuntia cardona</name>
    <dbReference type="NCBI Taxonomy" id="393608"/>
    <lineage>
        <taxon>Eukaryota</taxon>
        <taxon>Viridiplantae</taxon>
        <taxon>Streptophyta</taxon>
        <taxon>Embryophyta</taxon>
        <taxon>Tracheophyta</taxon>
        <taxon>Spermatophyta</taxon>
        <taxon>Magnoliopsida</taxon>
        <taxon>eudicotyledons</taxon>
        <taxon>Gunneridae</taxon>
        <taxon>Pentapetalae</taxon>
        <taxon>Caryophyllales</taxon>
        <taxon>Cactineae</taxon>
        <taxon>Cactaceae</taxon>
        <taxon>Opuntioideae</taxon>
        <taxon>Opuntia</taxon>
    </lineage>
</organism>
<proteinExistence type="predicted"/>
<dbReference type="EMBL" id="GISG01225350">
    <property type="protein sequence ID" value="MBA4664853.1"/>
    <property type="molecule type" value="Transcribed_RNA"/>
</dbReference>
<sequence>MILLMGMKISLTKNPTNPMTTNPIAVRTATLVNSLRSGLWHRLTKRTLSLENPLSGSTTESKASIVKGEREERQREGIRKMEEFREEGDVGVETRLLAGKKVPT</sequence>
<reference evidence="2" key="2">
    <citation type="submission" date="2020-07" db="EMBL/GenBank/DDBJ databases">
        <authorList>
            <person name="Vera ALvarez R."/>
            <person name="Arias-Moreno D.M."/>
            <person name="Jimenez-Jacinto V."/>
            <person name="Jimenez-Bremont J.F."/>
            <person name="Swaminathan K."/>
            <person name="Moose S.P."/>
            <person name="Guerrero-Gonzalez M.L."/>
            <person name="Marino-Ramirez L."/>
            <person name="Landsman D."/>
            <person name="Rodriguez-Kessler M."/>
            <person name="Delgado-Sanchez P."/>
        </authorList>
    </citation>
    <scope>NUCLEOTIDE SEQUENCE</scope>
    <source>
        <tissue evidence="2">Cladode</tissue>
    </source>
</reference>